<feature type="domain" description="BIG2" evidence="2">
    <location>
        <begin position="381"/>
        <end position="458"/>
    </location>
</feature>
<dbReference type="InterPro" id="IPR008964">
    <property type="entry name" value="Invasin/intimin_cell_adhesion"/>
</dbReference>
<dbReference type="Gene3D" id="2.60.40.2700">
    <property type="match status" value="2"/>
</dbReference>
<sequence length="2373" mass="249269">MKKKNIAIVLLAVITILLLVFGCGRKSSEQTAAKVFDTAGTYSDQATYGDVQIKSDGVILENATINGTLTIDKAVGEGTVTVRNSRISKDTDINGGGANSVHFEKTVLNKISVNKKDVRLILDKESEAAELNVIQPAKLELSGQISTLSIAKNGEGSTVAIAKEAKIETVKLDGKAEMTIDSPLKTLVVGENAKETKLVINAKVDKLDINAKAEINLNASSEVGKLIVTDKAKDSTVNIAKDARVNTLATETTLNLTGEGVVENVITNREENIQGNIVPANVKVSANPIAKSANGNDVNNKVDSTKTTDTTASTTADNTSRENNNTSGNADNTSSGGQTNPAAPQQTPQPSSPQPVPAPTPGPTPTPTPEPTPTPTPAVVRVTGVSLDQSQLTMTVGDSAVLTAKVAPDNAADKTIAWYAEDSKIANVDGNGKVTALAEGQSKITVVTKDGSYKATCAVTVTKKEPVDIPVDSVVIQKTADSIETGSTLPLTASVKPDNATNKNVKWSSSSESTATVDKDGTVTAKAPGDVVIMAIPENPTDASIMATITLRVTAPLKGVTMSGSGKTVTVGEILSLTAVDPEGAASDVLLSWKSDAQDAGSGSTYTVRESDIGKSLTLTASGKVSGHYTGSVTSEPAKAVTANKTVLTAAITAEIGENHQEPVYTLKADDYKESTWDSYQTAVSNAVRIEADALASTDQVNTALEEMAAAKAQLIFAGADKLDEMIKTANGKQESDHTAASWKAFQDAYEAAKTLPETTQTEIAEKTKAISDALSLLAAKTSVTAVNLTLENNQAVVGHKVTATTVPENATVTYLWLRGDGTAFEPIPGETSAVYTLSAADVGKVLQLTVTGTGDYKDSPSARLSGILDNKVTGVSLDKNTLEMKTGETQTLTANVTPDYAADKTIAWSSSNEAVAAVDTDGVVKAVGKGTANITVTTKDGQKTDTCVVTVKEDIAQIELDNTAPEVYDTISVKNATGSDTQYQWFTSDTKDGTFTKIDGADKASYAVTVNDIGKFIQAEVSSTDPNIVGISKAVTTSAVAVGAWDGSRVDTAWFNAEETNFEIKTPAQLAGLAALVNGDAKDQNNTALAANIMAGKTFTLMNDIDLSGKAWTAIGKTAMSEDISKADYYGQTAGKVTICCFNGTFDGNDKVISNLSQPVQKMCSVGLFGNANSATFKNIQLKDIDITGYYGVGGVVGFGYDAVTIENCHILSGQINAMDTGAAGIIGALERKDLQNGAVKVSGCSNAADIFWATDNFNNLSDNTQPYFTQTRGWHFGGIFGTIDTSEKLTIEILNCKNTGMVSGTELAGIGSWIKGADGSKVENCQTTGILTQKSPDSINSNSSGAAGIIHIDNSPGKIQYSNNIVDGTIVKTAGYLSSVLSSAKLGEFVQTPAVELTGSMDLTGSATIPQGVTLTIPKEQTLTIPEDKELINNGTIINNGRIVCNGIISGNGKLEGNQPELRQITLNPKSVTVAGSVGMAIEAYDLSAKITIQNDAAIGNVTYTVKEDKPLPEGLKLENGKITGTPATKGNTTSIIEVTGKNQTKAELTLTFEIAAADKLYVDSTNGNDSYPGFEESKPLKTMEAALEKAPDDKQTTVYVSGDVDIGNGTLYTVTKPVHFTGKDNGRLVMQSDLIFDADTLFDHIKINVNGIRYMYANGHHFEFGDGMEMIPLNEKYNNNLSLYFVAGGLNKTVASTNFTMKSGRISYLFGGGKTTEANADASVTGDTNITITGGYVDDCFVGGGYANGANSKADVNNTHISIDSSTFNMGYYCSDNSMDEGNIYAGGWALSKNASATVKTTNLTLKNLVNFNASILGGGHSDSADSDASCENTNIIIDKITTTGSIIGGGMVFNSGTNVNVTGTAAIDITDSTVPEIFGGAMALSSKTANVENVVINARNVRLQDNNSNDKIGRFYAGGCSYDGTAIAQVNDAIVHIDDDFYLGDSVNPAADADITNHVKMTGYVNAHGQASVLGKTELYIKDILQKTSWSDSADIRWYNNTDTSFSLSTGEQLAGLAALVNDGNDFSGKTIQLSQDIDLDNREWTPIGKPDTPFKGNFDGGGHPISNLKTTSSSDNTGLFGAISAVEIKNLSIKKTDIKARENIGALAGSVDGNTTIKNCSVTEGSIQGNANVGGLVGSAGADIILIKCSATNNTVSAVKNGAPQSTPYAGGIVGNATAPKTTLTHCTASGNTVASYDDSCKGDLVGGPAENWLDGYDLTDVFKDSETMNISNDEGNLRAFVLILDDNIDDNLGCHASNCLMPKPNSDDLDLSNEVIAVQFDTNDPVKLKAIKSGILQRQSEFSTLLTERTEDTYIIDGNIIYLNYCGHALNFPSYQNESKDCRYDTVVNCPSDHVPYIKEILDNYLK</sequence>
<evidence type="ECO:0000259" key="2">
    <source>
        <dbReference type="SMART" id="SM00635"/>
    </source>
</evidence>
<feature type="compositionally biased region" description="Low complexity" evidence="1">
    <location>
        <begin position="299"/>
        <end position="318"/>
    </location>
</feature>
<feature type="compositionally biased region" description="Polar residues" evidence="1">
    <location>
        <begin position="321"/>
        <end position="340"/>
    </location>
</feature>
<dbReference type="Gene3D" id="2.160.20.110">
    <property type="match status" value="2"/>
</dbReference>
<reference evidence="3 4" key="1">
    <citation type="submission" date="2018-05" db="EMBL/GenBank/DDBJ databases">
        <title>Genome comparison of Eubacterium sp.</title>
        <authorList>
            <person name="Feng Y."/>
            <person name="Sanchez-Andrea I."/>
            <person name="Stams A.J.M."/>
            <person name="De Vos W.M."/>
        </authorList>
    </citation>
    <scope>NUCLEOTIDE SEQUENCE [LARGE SCALE GENOMIC DNA]</scope>
    <source>
        <strain evidence="3 4">YI</strain>
    </source>
</reference>
<dbReference type="SUPFAM" id="SSF49373">
    <property type="entry name" value="Invasin/intimin cell-adhesion fragments"/>
    <property type="match status" value="3"/>
</dbReference>
<dbReference type="SMART" id="SM00635">
    <property type="entry name" value="BID_2"/>
    <property type="match status" value="4"/>
</dbReference>
<dbReference type="RefSeq" id="WP_096918870.1">
    <property type="nucleotide sequence ID" value="NZ_CP029487.1"/>
</dbReference>
<evidence type="ECO:0000313" key="3">
    <source>
        <dbReference type="EMBL" id="QCT72360.1"/>
    </source>
</evidence>
<feature type="domain" description="BIG2" evidence="2">
    <location>
        <begin position="872"/>
        <end position="949"/>
    </location>
</feature>
<evidence type="ECO:0000313" key="4">
    <source>
        <dbReference type="Proteomes" id="UP000218387"/>
    </source>
</evidence>
<keyword evidence="4" id="KW-1185">Reference proteome</keyword>
<feature type="domain" description="BIG2" evidence="2">
    <location>
        <begin position="470"/>
        <end position="547"/>
    </location>
</feature>
<dbReference type="InterPro" id="IPR003343">
    <property type="entry name" value="Big_2"/>
</dbReference>
<dbReference type="PROSITE" id="PS00307">
    <property type="entry name" value="LECTIN_LEGUME_BETA"/>
    <property type="match status" value="1"/>
</dbReference>
<dbReference type="Proteomes" id="UP000218387">
    <property type="component" value="Chromosome"/>
</dbReference>
<dbReference type="PROSITE" id="PS51257">
    <property type="entry name" value="PROKAR_LIPOPROTEIN"/>
    <property type="match status" value="1"/>
</dbReference>
<dbReference type="Gene3D" id="1.20.1270.90">
    <property type="entry name" value="AF1782-like"/>
    <property type="match status" value="1"/>
</dbReference>
<dbReference type="Pfam" id="PF02368">
    <property type="entry name" value="Big_2"/>
    <property type="match status" value="3"/>
</dbReference>
<evidence type="ECO:0000256" key="1">
    <source>
        <dbReference type="SAM" id="MobiDB-lite"/>
    </source>
</evidence>
<dbReference type="InterPro" id="IPR019825">
    <property type="entry name" value="Lectin_legB_Mn/Ca_BS"/>
</dbReference>
<feature type="region of interest" description="Disordered" evidence="1">
    <location>
        <begin position="494"/>
        <end position="522"/>
    </location>
</feature>
<gene>
    <name evidence="3" type="ORF">CPZ25_013815</name>
</gene>
<feature type="compositionally biased region" description="Pro residues" evidence="1">
    <location>
        <begin position="350"/>
        <end position="376"/>
    </location>
</feature>
<organism evidence="3 4">
    <name type="scientific">Eubacterium maltosivorans</name>
    <dbReference type="NCBI Taxonomy" id="2041044"/>
    <lineage>
        <taxon>Bacteria</taxon>
        <taxon>Bacillati</taxon>
        <taxon>Bacillota</taxon>
        <taxon>Clostridia</taxon>
        <taxon>Eubacteriales</taxon>
        <taxon>Eubacteriaceae</taxon>
        <taxon>Eubacterium</taxon>
    </lineage>
</organism>
<proteinExistence type="predicted"/>
<dbReference type="Gene3D" id="2.60.40.1080">
    <property type="match status" value="3"/>
</dbReference>
<protein>
    <recommendedName>
        <fullName evidence="2">BIG2 domain-containing protein</fullName>
    </recommendedName>
</protein>
<feature type="compositionally biased region" description="Polar residues" evidence="1">
    <location>
        <begin position="499"/>
        <end position="516"/>
    </location>
</feature>
<dbReference type="KEGG" id="emt:CPZ25_013815"/>
<accession>A0A4P9C9T7</accession>
<feature type="domain" description="BIG2" evidence="2">
    <location>
        <begin position="556"/>
        <end position="643"/>
    </location>
</feature>
<feature type="region of interest" description="Disordered" evidence="1">
    <location>
        <begin position="290"/>
        <end position="378"/>
    </location>
</feature>
<dbReference type="EMBL" id="CP029487">
    <property type="protein sequence ID" value="QCT72360.1"/>
    <property type="molecule type" value="Genomic_DNA"/>
</dbReference>
<name>A0A4P9C9T7_EUBML</name>